<keyword evidence="2" id="KW-1185">Reference proteome</keyword>
<organism evidence="1 2">
    <name type="scientific">Trifolium medium</name>
    <dbReference type="NCBI Taxonomy" id="97028"/>
    <lineage>
        <taxon>Eukaryota</taxon>
        <taxon>Viridiplantae</taxon>
        <taxon>Streptophyta</taxon>
        <taxon>Embryophyta</taxon>
        <taxon>Tracheophyta</taxon>
        <taxon>Spermatophyta</taxon>
        <taxon>Magnoliopsida</taxon>
        <taxon>eudicotyledons</taxon>
        <taxon>Gunneridae</taxon>
        <taxon>Pentapetalae</taxon>
        <taxon>rosids</taxon>
        <taxon>fabids</taxon>
        <taxon>Fabales</taxon>
        <taxon>Fabaceae</taxon>
        <taxon>Papilionoideae</taxon>
        <taxon>50 kb inversion clade</taxon>
        <taxon>NPAAA clade</taxon>
        <taxon>Hologalegina</taxon>
        <taxon>IRL clade</taxon>
        <taxon>Trifolieae</taxon>
        <taxon>Trifolium</taxon>
    </lineage>
</organism>
<proteinExistence type="predicted"/>
<sequence>MGSGFGIYLRSQSRGMIVGEMHSKQKASKVPMLLGTQWH</sequence>
<dbReference type="AlphaFoldDB" id="A0A392VRV8"/>
<comment type="caution">
    <text evidence="1">The sequence shown here is derived from an EMBL/GenBank/DDBJ whole genome shotgun (WGS) entry which is preliminary data.</text>
</comment>
<evidence type="ECO:0000313" key="2">
    <source>
        <dbReference type="Proteomes" id="UP000265520"/>
    </source>
</evidence>
<feature type="non-terminal residue" evidence="1">
    <location>
        <position position="39"/>
    </location>
</feature>
<accession>A0A392VRV8</accession>
<evidence type="ECO:0000313" key="1">
    <source>
        <dbReference type="EMBL" id="MCI89160.1"/>
    </source>
</evidence>
<protein>
    <submittedName>
        <fullName evidence="1">Uncharacterized protein</fullName>
    </submittedName>
</protein>
<name>A0A392VRV8_9FABA</name>
<reference evidence="1 2" key="1">
    <citation type="journal article" date="2018" name="Front. Plant Sci.">
        <title>Red Clover (Trifolium pratense) and Zigzag Clover (T. medium) - A Picture of Genomic Similarities and Differences.</title>
        <authorList>
            <person name="Dluhosova J."/>
            <person name="Istvanek J."/>
            <person name="Nedelnik J."/>
            <person name="Repkova J."/>
        </authorList>
    </citation>
    <scope>NUCLEOTIDE SEQUENCE [LARGE SCALE GENOMIC DNA]</scope>
    <source>
        <strain evidence="2">cv. 10/8</strain>
        <tissue evidence="1">Leaf</tissue>
    </source>
</reference>
<dbReference type="EMBL" id="LXQA011212421">
    <property type="protein sequence ID" value="MCI89160.1"/>
    <property type="molecule type" value="Genomic_DNA"/>
</dbReference>
<dbReference type="Proteomes" id="UP000265520">
    <property type="component" value="Unassembled WGS sequence"/>
</dbReference>